<dbReference type="Proteomes" id="UP000199451">
    <property type="component" value="Unassembled WGS sequence"/>
</dbReference>
<evidence type="ECO:0000313" key="1">
    <source>
        <dbReference type="EMBL" id="SDM10093.1"/>
    </source>
</evidence>
<reference evidence="2" key="1">
    <citation type="submission" date="2016-10" db="EMBL/GenBank/DDBJ databases">
        <authorList>
            <person name="Varghese N."/>
            <person name="Submissions S."/>
        </authorList>
    </citation>
    <scope>NUCLEOTIDE SEQUENCE [LARGE SCALE GENOMIC DNA]</scope>
    <source>
        <strain evidence="2">CGMCC 1.10119</strain>
    </source>
</reference>
<proteinExistence type="predicted"/>
<protein>
    <recommendedName>
        <fullName evidence="3">Small CPxCG-related zinc finger protein</fullName>
    </recommendedName>
</protein>
<dbReference type="AlphaFoldDB" id="A0A1G9QGH5"/>
<name>A0A1G9QGH5_9EURY</name>
<dbReference type="OrthoDB" id="284034at2157"/>
<evidence type="ECO:0000313" key="2">
    <source>
        <dbReference type="Proteomes" id="UP000199451"/>
    </source>
</evidence>
<accession>A0A1G9QGH5</accession>
<dbReference type="RefSeq" id="WP_170830553.1">
    <property type="nucleotide sequence ID" value="NZ_FNHL01000001.1"/>
</dbReference>
<gene>
    <name evidence="1" type="ORF">SAMN04487949_0849</name>
</gene>
<dbReference type="EMBL" id="FNHL01000001">
    <property type="protein sequence ID" value="SDM10093.1"/>
    <property type="molecule type" value="Genomic_DNA"/>
</dbReference>
<evidence type="ECO:0008006" key="3">
    <source>
        <dbReference type="Google" id="ProtNLM"/>
    </source>
</evidence>
<sequence length="56" mass="6216">MPTCPHCAAEHNAADLVRHERPGVTIVHCPDCECVVGAYRRHGDRPKVDRLRDASP</sequence>
<organism evidence="1 2">
    <name type="scientific">Halogranum gelatinilyticum</name>
    <dbReference type="NCBI Taxonomy" id="660521"/>
    <lineage>
        <taxon>Archaea</taxon>
        <taxon>Methanobacteriati</taxon>
        <taxon>Methanobacteriota</taxon>
        <taxon>Stenosarchaea group</taxon>
        <taxon>Halobacteria</taxon>
        <taxon>Halobacteriales</taxon>
        <taxon>Haloferacaceae</taxon>
    </lineage>
</organism>
<keyword evidence="2" id="KW-1185">Reference proteome</keyword>